<proteinExistence type="predicted"/>
<reference evidence="2 3" key="1">
    <citation type="submission" date="2017-06" db="EMBL/GenBank/DDBJ databases">
        <title>Novel microbial phyla capable of carbon fixation and sulfur reduction in deep-sea sediments.</title>
        <authorList>
            <person name="Huang J."/>
            <person name="Baker B."/>
            <person name="Wang Y."/>
        </authorList>
    </citation>
    <scope>NUCLEOTIDE SEQUENCE [LARGE SCALE GENOMIC DNA]</scope>
    <source>
        <strain evidence="2">B3_TA06</strain>
    </source>
</reference>
<protein>
    <recommendedName>
        <fullName evidence="4">Secretion system C-terminal sorting domain-containing protein</fullName>
    </recommendedName>
</protein>
<dbReference type="PANTHER" id="PTHR42754">
    <property type="entry name" value="ENDOGLUCANASE"/>
    <property type="match status" value="1"/>
</dbReference>
<gene>
    <name evidence="2" type="ORF">CEE36_00305</name>
</gene>
<organism evidence="2 3">
    <name type="scientific">candidate division TA06 bacterium B3_TA06</name>
    <dbReference type="NCBI Taxonomy" id="2012487"/>
    <lineage>
        <taxon>Bacteria</taxon>
        <taxon>Bacteria division TA06</taxon>
    </lineage>
</organism>
<name>A0A532VAJ2_UNCT6</name>
<evidence type="ECO:0000313" key="3">
    <source>
        <dbReference type="Proteomes" id="UP000317778"/>
    </source>
</evidence>
<keyword evidence="1" id="KW-0732">Signal</keyword>
<dbReference type="SUPFAM" id="SSF50998">
    <property type="entry name" value="Quinoprotein alcohol dehydrogenase-like"/>
    <property type="match status" value="1"/>
</dbReference>
<dbReference type="PANTHER" id="PTHR42754:SF1">
    <property type="entry name" value="LIPOPROTEIN"/>
    <property type="match status" value="1"/>
</dbReference>
<dbReference type="Proteomes" id="UP000317778">
    <property type="component" value="Unassembled WGS sequence"/>
</dbReference>
<evidence type="ECO:0000256" key="1">
    <source>
        <dbReference type="SAM" id="SignalP"/>
    </source>
</evidence>
<dbReference type="InterPro" id="IPR011047">
    <property type="entry name" value="Quinoprotein_ADH-like_sf"/>
</dbReference>
<accession>A0A532VAJ2</accession>
<feature type="signal peptide" evidence="1">
    <location>
        <begin position="1"/>
        <end position="21"/>
    </location>
</feature>
<feature type="chain" id="PRO_5021797004" description="Secretion system C-terminal sorting domain-containing protein" evidence="1">
    <location>
        <begin position="22"/>
        <end position="450"/>
    </location>
</feature>
<dbReference type="AlphaFoldDB" id="A0A532VAJ2"/>
<comment type="caution">
    <text evidence="2">The sequence shown here is derived from an EMBL/GenBank/DDBJ whole genome shotgun (WGS) entry which is preliminary data.</text>
</comment>
<evidence type="ECO:0000313" key="2">
    <source>
        <dbReference type="EMBL" id="TKJ44219.1"/>
    </source>
</evidence>
<evidence type="ECO:0008006" key="4">
    <source>
        <dbReference type="Google" id="ProtNLM"/>
    </source>
</evidence>
<dbReference type="EMBL" id="NJBO01000001">
    <property type="protein sequence ID" value="TKJ44219.1"/>
    <property type="molecule type" value="Genomic_DNA"/>
</dbReference>
<sequence>MKRFSLLVVMAAVLVSTTAAAGWIRTYGGEEADGGYCVQQTSDGGYIITGFTRSFGAEKNNLWLLKTDAEGDTLWTRIYGGEEHDVGRVVHQTADGGYIILGVTCSFGLEKPISWLLKTDSFGDTLWTRTYEGGYWIEPITGGNYIIAGAKSSEVCLIKIDSLGEVIWERTYKGEGYEYEMSSCVKQTSDGGYIITGATSEFDLFLVKTDSIGDILWESTCVAEGLDRGIYVEEMDDGGYIIAGSTEIEPFHMCICLLRANASGEILYTRHWEEMFPAELKPLVATEDGGYVLAGYSPILMKIDAEWSTLWTNTYGMGYLWWVEQISDSGYIMAGSTYYSDTEDYDLWLIKTDSLGYVDAAIEEPVIETWGWKLVTSIGPQIVLRYTDQPQGFHAQVFDVTGRKVDEVHATGASGTITWPVTHHDFSPGVYFFRLECGAVHKTQKVILIR</sequence>